<dbReference type="InterPro" id="IPR026960">
    <property type="entry name" value="RVT-Znf"/>
</dbReference>
<gene>
    <name evidence="2" type="ORF">J1N35_001328</name>
</gene>
<dbReference type="OrthoDB" id="1415105at2759"/>
<name>A0A9D3WJQ0_9ROSI</name>
<evidence type="ECO:0000313" key="3">
    <source>
        <dbReference type="Proteomes" id="UP000828251"/>
    </source>
</evidence>
<sequence length="205" mass="23681">MKEIGNWISFVSGSQKISSGVLFPPLHLDEGLDRISRLPSLIRAFSVRSACRLIRENSWNSKEEASWKFKGPHRVLFFFLWLVFKQCLSTNLERVRRGIGQEVSCPFWEHSTKDIIHVLRNYPATKEVWDQVVPLSQYNSFFSFNLSKRLLSNLLSFVVLDSVGVNWESLFGYVSTGGVVRNHLGEWIMNFNHFLGTCFVFDAEL</sequence>
<evidence type="ECO:0000313" key="2">
    <source>
        <dbReference type="EMBL" id="KAH1129950.1"/>
    </source>
</evidence>
<evidence type="ECO:0000259" key="1">
    <source>
        <dbReference type="Pfam" id="PF13966"/>
    </source>
</evidence>
<accession>A0A9D3WJQ0</accession>
<reference evidence="2 3" key="1">
    <citation type="journal article" date="2021" name="Plant Biotechnol. J.">
        <title>Multi-omics assisted identification of the key and species-specific regulatory components of drought-tolerant mechanisms in Gossypium stocksii.</title>
        <authorList>
            <person name="Yu D."/>
            <person name="Ke L."/>
            <person name="Zhang D."/>
            <person name="Wu Y."/>
            <person name="Sun Y."/>
            <person name="Mei J."/>
            <person name="Sun J."/>
            <person name="Sun Y."/>
        </authorList>
    </citation>
    <scope>NUCLEOTIDE SEQUENCE [LARGE SCALE GENOMIC DNA]</scope>
    <source>
        <strain evidence="3">cv. E1</strain>
        <tissue evidence="2">Leaf</tissue>
    </source>
</reference>
<dbReference type="Pfam" id="PF13966">
    <property type="entry name" value="zf-RVT"/>
    <property type="match status" value="1"/>
</dbReference>
<proteinExistence type="predicted"/>
<dbReference type="EMBL" id="JAIQCV010000001">
    <property type="protein sequence ID" value="KAH1129950.1"/>
    <property type="molecule type" value="Genomic_DNA"/>
</dbReference>
<keyword evidence="3" id="KW-1185">Reference proteome</keyword>
<protein>
    <recommendedName>
        <fullName evidence="1">Reverse transcriptase zinc-binding domain-containing protein</fullName>
    </recommendedName>
</protein>
<feature type="domain" description="Reverse transcriptase zinc-binding" evidence="1">
    <location>
        <begin position="45"/>
        <end position="129"/>
    </location>
</feature>
<comment type="caution">
    <text evidence="2">The sequence shown here is derived from an EMBL/GenBank/DDBJ whole genome shotgun (WGS) entry which is preliminary data.</text>
</comment>
<dbReference type="Proteomes" id="UP000828251">
    <property type="component" value="Unassembled WGS sequence"/>
</dbReference>
<organism evidence="2 3">
    <name type="scientific">Gossypium stocksii</name>
    <dbReference type="NCBI Taxonomy" id="47602"/>
    <lineage>
        <taxon>Eukaryota</taxon>
        <taxon>Viridiplantae</taxon>
        <taxon>Streptophyta</taxon>
        <taxon>Embryophyta</taxon>
        <taxon>Tracheophyta</taxon>
        <taxon>Spermatophyta</taxon>
        <taxon>Magnoliopsida</taxon>
        <taxon>eudicotyledons</taxon>
        <taxon>Gunneridae</taxon>
        <taxon>Pentapetalae</taxon>
        <taxon>rosids</taxon>
        <taxon>malvids</taxon>
        <taxon>Malvales</taxon>
        <taxon>Malvaceae</taxon>
        <taxon>Malvoideae</taxon>
        <taxon>Gossypium</taxon>
    </lineage>
</organism>
<dbReference type="AlphaFoldDB" id="A0A9D3WJQ0"/>